<dbReference type="RefSeq" id="WP_379723762.1">
    <property type="nucleotide sequence ID" value="NZ_JBHSMS010000054.1"/>
</dbReference>
<sequence length="377" mass="40991">MDICDDGLTSVNAIEASIALSSLRENVFQQWTSRVTAAIPEAAELREKVVTSALQRFFDEIIDTLRKTPHLSNETSQASVISLHARDRANSTAYGPRELLHELQLFRQSLFETADASGLQLAQQDRAIIARTVDAGALEAMDAFALAHREIGETFIACLAHDLRNPLNVANASAQLIQVKSIDDNVLRLARRVCAKLINVDEMIGTLLDAMAVNGRKKLRLKITSFDMKSLVDEIAADMSLPDHPIISTGEASVGFWCRSSMKRVFENLLSNAQKYGAPRAPIKVHTEKSPGGLVLSIHNDGPVIPENEMHRLFSAFHRLADIDIKGWGLGLPLVQLVVESHGGTVVVSSTASVGTTFTIQLPIDCQACSSDSSGKS</sequence>
<dbReference type="InterPro" id="IPR050351">
    <property type="entry name" value="BphY/WalK/GraS-like"/>
</dbReference>
<dbReference type="Proteomes" id="UP001596031">
    <property type="component" value="Unassembled WGS sequence"/>
</dbReference>
<evidence type="ECO:0000256" key="1">
    <source>
        <dbReference type="ARBA" id="ARBA00000085"/>
    </source>
</evidence>
<dbReference type="Gene3D" id="3.30.565.10">
    <property type="entry name" value="Histidine kinase-like ATPase, C-terminal domain"/>
    <property type="match status" value="1"/>
</dbReference>
<dbReference type="InterPro" id="IPR005467">
    <property type="entry name" value="His_kinase_dom"/>
</dbReference>
<comment type="catalytic activity">
    <reaction evidence="1">
        <text>ATP + protein L-histidine = ADP + protein N-phospho-L-histidine.</text>
        <dbReference type="EC" id="2.7.13.3"/>
    </reaction>
</comment>
<dbReference type="Gene3D" id="1.10.287.130">
    <property type="match status" value="1"/>
</dbReference>
<feature type="domain" description="Histidine kinase" evidence="6">
    <location>
        <begin position="158"/>
        <end position="366"/>
    </location>
</feature>
<comment type="caution">
    <text evidence="7">The sequence shown here is derived from an EMBL/GenBank/DDBJ whole genome shotgun (WGS) entry which is preliminary data.</text>
</comment>
<dbReference type="PANTHER" id="PTHR42878:SF13">
    <property type="entry name" value="HISTIDINE KINASE"/>
    <property type="match status" value="1"/>
</dbReference>
<dbReference type="PROSITE" id="PS50109">
    <property type="entry name" value="HIS_KIN"/>
    <property type="match status" value="1"/>
</dbReference>
<keyword evidence="4" id="KW-0808">Transferase</keyword>
<evidence type="ECO:0000256" key="4">
    <source>
        <dbReference type="ARBA" id="ARBA00022679"/>
    </source>
</evidence>
<dbReference type="EMBL" id="JBHSMS010000054">
    <property type="protein sequence ID" value="MFC5512800.1"/>
    <property type="molecule type" value="Genomic_DNA"/>
</dbReference>
<organism evidence="7 8">
    <name type="scientific">Massilia jejuensis</name>
    <dbReference type="NCBI Taxonomy" id="648894"/>
    <lineage>
        <taxon>Bacteria</taxon>
        <taxon>Pseudomonadati</taxon>
        <taxon>Pseudomonadota</taxon>
        <taxon>Betaproteobacteria</taxon>
        <taxon>Burkholderiales</taxon>
        <taxon>Oxalobacteraceae</taxon>
        <taxon>Telluria group</taxon>
        <taxon>Massilia</taxon>
    </lineage>
</organism>
<dbReference type="SUPFAM" id="SSF47384">
    <property type="entry name" value="Homodimeric domain of signal transducing histidine kinase"/>
    <property type="match status" value="1"/>
</dbReference>
<protein>
    <recommendedName>
        <fullName evidence="2">histidine kinase</fullName>
        <ecNumber evidence="2">2.7.13.3</ecNumber>
    </recommendedName>
</protein>
<reference evidence="8" key="1">
    <citation type="journal article" date="2019" name="Int. J. Syst. Evol. Microbiol.">
        <title>The Global Catalogue of Microorganisms (GCM) 10K type strain sequencing project: providing services to taxonomists for standard genome sequencing and annotation.</title>
        <authorList>
            <consortium name="The Broad Institute Genomics Platform"/>
            <consortium name="The Broad Institute Genome Sequencing Center for Infectious Disease"/>
            <person name="Wu L."/>
            <person name="Ma J."/>
        </authorList>
    </citation>
    <scope>NUCLEOTIDE SEQUENCE [LARGE SCALE GENOMIC DNA]</scope>
    <source>
        <strain evidence="8">CCUG 38813</strain>
    </source>
</reference>
<evidence type="ECO:0000313" key="8">
    <source>
        <dbReference type="Proteomes" id="UP001596031"/>
    </source>
</evidence>
<name>A0ABW0PJY5_9BURK</name>
<dbReference type="InterPro" id="IPR004358">
    <property type="entry name" value="Sig_transdc_His_kin-like_C"/>
</dbReference>
<keyword evidence="5 7" id="KW-0418">Kinase</keyword>
<dbReference type="CDD" id="cd00075">
    <property type="entry name" value="HATPase"/>
    <property type="match status" value="1"/>
</dbReference>
<gene>
    <name evidence="7" type="ORF">ACFPOU_16985</name>
</gene>
<dbReference type="CDD" id="cd00082">
    <property type="entry name" value="HisKA"/>
    <property type="match status" value="1"/>
</dbReference>
<dbReference type="EC" id="2.7.13.3" evidence="2"/>
<dbReference type="InterPro" id="IPR003594">
    <property type="entry name" value="HATPase_dom"/>
</dbReference>
<dbReference type="InterPro" id="IPR036097">
    <property type="entry name" value="HisK_dim/P_sf"/>
</dbReference>
<dbReference type="InterPro" id="IPR003661">
    <property type="entry name" value="HisK_dim/P_dom"/>
</dbReference>
<evidence type="ECO:0000313" key="7">
    <source>
        <dbReference type="EMBL" id="MFC5512800.1"/>
    </source>
</evidence>
<dbReference type="Pfam" id="PF02518">
    <property type="entry name" value="HATPase_c"/>
    <property type="match status" value="1"/>
</dbReference>
<keyword evidence="3" id="KW-0597">Phosphoprotein</keyword>
<evidence type="ECO:0000256" key="2">
    <source>
        <dbReference type="ARBA" id="ARBA00012438"/>
    </source>
</evidence>
<dbReference type="GO" id="GO:0016301">
    <property type="term" value="F:kinase activity"/>
    <property type="evidence" value="ECO:0007669"/>
    <property type="project" value="UniProtKB-KW"/>
</dbReference>
<dbReference type="InterPro" id="IPR036890">
    <property type="entry name" value="HATPase_C_sf"/>
</dbReference>
<evidence type="ECO:0000256" key="3">
    <source>
        <dbReference type="ARBA" id="ARBA00022553"/>
    </source>
</evidence>
<keyword evidence="8" id="KW-1185">Reference proteome</keyword>
<dbReference type="PRINTS" id="PR00344">
    <property type="entry name" value="BCTRLSENSOR"/>
</dbReference>
<evidence type="ECO:0000259" key="6">
    <source>
        <dbReference type="PROSITE" id="PS50109"/>
    </source>
</evidence>
<proteinExistence type="predicted"/>
<evidence type="ECO:0000256" key="5">
    <source>
        <dbReference type="ARBA" id="ARBA00022777"/>
    </source>
</evidence>
<dbReference type="SMART" id="SM00387">
    <property type="entry name" value="HATPase_c"/>
    <property type="match status" value="1"/>
</dbReference>
<dbReference type="SUPFAM" id="SSF55874">
    <property type="entry name" value="ATPase domain of HSP90 chaperone/DNA topoisomerase II/histidine kinase"/>
    <property type="match status" value="1"/>
</dbReference>
<dbReference type="PANTHER" id="PTHR42878">
    <property type="entry name" value="TWO-COMPONENT HISTIDINE KINASE"/>
    <property type="match status" value="1"/>
</dbReference>
<accession>A0ABW0PJY5</accession>